<dbReference type="EMBL" id="VOLR01000026">
    <property type="protein sequence ID" value="TWX55827.1"/>
    <property type="molecule type" value="Genomic_DNA"/>
</dbReference>
<dbReference type="PANTHER" id="PTHR13887:SF14">
    <property type="entry name" value="DISULFIDE BOND FORMATION PROTEIN D"/>
    <property type="match status" value="1"/>
</dbReference>
<dbReference type="GO" id="GO:0016491">
    <property type="term" value="F:oxidoreductase activity"/>
    <property type="evidence" value="ECO:0007669"/>
    <property type="project" value="UniProtKB-KW"/>
</dbReference>
<evidence type="ECO:0000256" key="3">
    <source>
        <dbReference type="ARBA" id="ARBA00023002"/>
    </source>
</evidence>
<dbReference type="AlphaFoldDB" id="A0A5C6Q7W9"/>
<dbReference type="EMBL" id="VOLQ01000029">
    <property type="protein sequence ID" value="TWX64697.1"/>
    <property type="molecule type" value="Genomic_DNA"/>
</dbReference>
<evidence type="ECO:0000256" key="2">
    <source>
        <dbReference type="ARBA" id="ARBA00022729"/>
    </source>
</evidence>
<gene>
    <name evidence="7" type="ORF">ESZ26_15800</name>
    <name evidence="8" type="ORF">ESZ27_13855</name>
</gene>
<dbReference type="Gene3D" id="3.40.30.10">
    <property type="entry name" value="Glutaredoxin"/>
    <property type="match status" value="1"/>
</dbReference>
<dbReference type="RefSeq" id="WP_146800426.1">
    <property type="nucleotide sequence ID" value="NZ_VOLP01000025.1"/>
</dbReference>
<keyword evidence="5" id="KW-0676">Redox-active center</keyword>
<evidence type="ECO:0000256" key="5">
    <source>
        <dbReference type="ARBA" id="ARBA00023284"/>
    </source>
</evidence>
<accession>A0A5C6Q7W9</accession>
<dbReference type="Proteomes" id="UP000321917">
    <property type="component" value="Unassembled WGS sequence"/>
</dbReference>
<dbReference type="SUPFAM" id="SSF52833">
    <property type="entry name" value="Thioredoxin-like"/>
    <property type="match status" value="1"/>
</dbReference>
<evidence type="ECO:0000256" key="4">
    <source>
        <dbReference type="ARBA" id="ARBA00023157"/>
    </source>
</evidence>
<keyword evidence="3" id="KW-0560">Oxidoreductase</keyword>
<comment type="similarity">
    <text evidence="1">Belongs to the thioredoxin family. DsbA subfamily.</text>
</comment>
<name>A0A5C6Q7W9_9GAMM</name>
<evidence type="ECO:0000256" key="1">
    <source>
        <dbReference type="ARBA" id="ARBA00005791"/>
    </source>
</evidence>
<reference evidence="8 10" key="1">
    <citation type="submission" date="2019-07" db="EMBL/GenBank/DDBJ databases">
        <title>Genomes of sea-ice associated Colwellia species.</title>
        <authorList>
            <person name="Bowman J.P."/>
        </authorList>
    </citation>
    <scope>NUCLEOTIDE SEQUENCE [LARGE SCALE GENOMIC DNA]</scope>
    <source>
        <strain evidence="7 9">ACAM 607</strain>
        <strain evidence="8 10">IC036</strain>
    </source>
</reference>
<evidence type="ECO:0000313" key="8">
    <source>
        <dbReference type="EMBL" id="TWX64697.1"/>
    </source>
</evidence>
<dbReference type="Pfam" id="PF13462">
    <property type="entry name" value="Thioredoxin_4"/>
    <property type="match status" value="1"/>
</dbReference>
<evidence type="ECO:0000313" key="7">
    <source>
        <dbReference type="EMBL" id="TWX55827.1"/>
    </source>
</evidence>
<proteinExistence type="inferred from homology"/>
<dbReference type="InterPro" id="IPR036249">
    <property type="entry name" value="Thioredoxin-like_sf"/>
</dbReference>
<organism evidence="8 10">
    <name type="scientific">Colwellia hornerae</name>
    <dbReference type="NCBI Taxonomy" id="89402"/>
    <lineage>
        <taxon>Bacteria</taxon>
        <taxon>Pseudomonadati</taxon>
        <taxon>Pseudomonadota</taxon>
        <taxon>Gammaproteobacteria</taxon>
        <taxon>Alteromonadales</taxon>
        <taxon>Colwelliaceae</taxon>
        <taxon>Colwellia</taxon>
    </lineage>
</organism>
<keyword evidence="2" id="KW-0732">Signal</keyword>
<feature type="domain" description="Thioredoxin" evidence="6">
    <location>
        <begin position="16"/>
        <end position="211"/>
    </location>
</feature>
<dbReference type="Proteomes" id="UP000321525">
    <property type="component" value="Unassembled WGS sequence"/>
</dbReference>
<dbReference type="PANTHER" id="PTHR13887">
    <property type="entry name" value="GLUTATHIONE S-TRANSFERASE KAPPA"/>
    <property type="match status" value="1"/>
</dbReference>
<evidence type="ECO:0000259" key="6">
    <source>
        <dbReference type="PROSITE" id="PS51352"/>
    </source>
</evidence>
<comment type="caution">
    <text evidence="8">The sequence shown here is derived from an EMBL/GenBank/DDBJ whole genome shotgun (WGS) entry which is preliminary data.</text>
</comment>
<dbReference type="InterPro" id="IPR012336">
    <property type="entry name" value="Thioredoxin-like_fold"/>
</dbReference>
<evidence type="ECO:0000313" key="9">
    <source>
        <dbReference type="Proteomes" id="UP000321525"/>
    </source>
</evidence>
<evidence type="ECO:0000313" key="10">
    <source>
        <dbReference type="Proteomes" id="UP000321917"/>
    </source>
</evidence>
<dbReference type="OrthoDB" id="9780340at2"/>
<keyword evidence="4" id="KW-1015">Disulfide bond</keyword>
<dbReference type="InterPro" id="IPR013766">
    <property type="entry name" value="Thioredoxin_domain"/>
</dbReference>
<protein>
    <submittedName>
        <fullName evidence="8">Thioredoxin</fullName>
    </submittedName>
</protein>
<dbReference type="PROSITE" id="PS51352">
    <property type="entry name" value="THIOREDOXIN_2"/>
    <property type="match status" value="1"/>
</dbReference>
<keyword evidence="9" id="KW-1185">Reference proteome</keyword>
<sequence length="214" mass="24036">MNKKTLFISASLIILLVFIGAATIFKASNSHQSTKVENLDIVERVGAPIKGPLEAKVTIVEFFDPACETCSAFYPLVNNLIKRYPGKVKVMMRYTPFHKGSDQVVKLLEAAHLQEQFWPAVEILFAKQQAWTRHHVAQPQSARALLKDLPLNSEQFMRDVSSENVSKVIMQDIADGKTLEVRATPQFFVNGKPLVNFGYEQLTQLVEQAIAEAY</sequence>